<dbReference type="EMBL" id="VIIS01001713">
    <property type="protein sequence ID" value="KAF0293975.1"/>
    <property type="molecule type" value="Genomic_DNA"/>
</dbReference>
<organism evidence="2 3">
    <name type="scientific">Amphibalanus amphitrite</name>
    <name type="common">Striped barnacle</name>
    <name type="synonym">Balanus amphitrite</name>
    <dbReference type="NCBI Taxonomy" id="1232801"/>
    <lineage>
        <taxon>Eukaryota</taxon>
        <taxon>Metazoa</taxon>
        <taxon>Ecdysozoa</taxon>
        <taxon>Arthropoda</taxon>
        <taxon>Crustacea</taxon>
        <taxon>Multicrustacea</taxon>
        <taxon>Cirripedia</taxon>
        <taxon>Thoracica</taxon>
        <taxon>Thoracicalcarea</taxon>
        <taxon>Balanomorpha</taxon>
        <taxon>Balanoidea</taxon>
        <taxon>Balanidae</taxon>
        <taxon>Amphibalaninae</taxon>
        <taxon>Amphibalanus</taxon>
    </lineage>
</organism>
<feature type="region of interest" description="Disordered" evidence="1">
    <location>
        <begin position="247"/>
        <end position="292"/>
    </location>
</feature>
<gene>
    <name evidence="2" type="ORF">FJT64_008302</name>
</gene>
<keyword evidence="3" id="KW-1185">Reference proteome</keyword>
<reference evidence="2 3" key="1">
    <citation type="submission" date="2019-07" db="EMBL/GenBank/DDBJ databases">
        <title>Draft genome assembly of a fouling barnacle, Amphibalanus amphitrite (Darwin, 1854): The first reference genome for Thecostraca.</title>
        <authorList>
            <person name="Kim W."/>
        </authorList>
    </citation>
    <scope>NUCLEOTIDE SEQUENCE [LARGE SCALE GENOMIC DNA]</scope>
    <source>
        <strain evidence="2">SNU_AA5</strain>
        <tissue evidence="2">Soma without cirri and trophi</tissue>
    </source>
</reference>
<dbReference type="AlphaFoldDB" id="A0A6A4VIW5"/>
<evidence type="ECO:0000313" key="2">
    <source>
        <dbReference type="EMBL" id="KAF0293975.1"/>
    </source>
</evidence>
<accession>A0A6A4VIW5</accession>
<name>A0A6A4VIW5_AMPAM</name>
<proteinExistence type="predicted"/>
<evidence type="ECO:0000313" key="3">
    <source>
        <dbReference type="Proteomes" id="UP000440578"/>
    </source>
</evidence>
<dbReference type="Proteomes" id="UP000440578">
    <property type="component" value="Unassembled WGS sequence"/>
</dbReference>
<sequence>MVRLAEADRLRTERVLAVRHAACLVTAIRAALPQRQAAEQQRRQALLSSPLAAELCAEEDQLRDERRREESARLRDWHRRLAGGEAGGLAAARLEQEVYRAAVAACDPALELPTGVPADWRWLTLLDTETQQEVSDNCAVVDCAYMARLAAVWSRHGFCGGPADLTVPRLAAALAAVQFQPEDAVSCWAAVERAYPPQTPGREELVNDLMARLRPALTERQRAAARATRRRREAVLASARRRCARLAPAEGRAGSPARGTGARLAAGQLSAPGGAARARRDATARKGAAPAG</sequence>
<evidence type="ECO:0000256" key="1">
    <source>
        <dbReference type="SAM" id="MobiDB-lite"/>
    </source>
</evidence>
<protein>
    <submittedName>
        <fullName evidence="2">Uncharacterized protein</fullName>
    </submittedName>
</protein>
<comment type="caution">
    <text evidence="2">The sequence shown here is derived from an EMBL/GenBank/DDBJ whole genome shotgun (WGS) entry which is preliminary data.</text>
</comment>
<dbReference type="OrthoDB" id="448087at2759"/>